<reference evidence="1" key="1">
    <citation type="journal article" date="2018" name="Int. J. Syst. Evol. Microbiol.">
        <title>Jatrophihabitans telluris sp. nov., isolated from sediment soil of lava forest wetlands and the emended description of the genus Jatrophihabitans.</title>
        <authorList>
            <person name="Lee K.C."/>
            <person name="Suh M.K."/>
            <person name="Eom M.K."/>
            <person name="Kim K.K."/>
            <person name="Kim J.S."/>
            <person name="Kim D.S."/>
            <person name="Ko S.H."/>
            <person name="Shin Y.K."/>
            <person name="Lee J.S."/>
        </authorList>
    </citation>
    <scope>NUCLEOTIDE SEQUENCE</scope>
    <source>
        <strain evidence="1">N237</strain>
    </source>
</reference>
<reference evidence="1" key="2">
    <citation type="submission" date="2022-05" db="EMBL/GenBank/DDBJ databases">
        <authorList>
            <person name="Kim J.-S."/>
            <person name="Lee K."/>
            <person name="Suh M."/>
            <person name="Eom M."/>
            <person name="Kim J.-S."/>
            <person name="Kim D.-S."/>
            <person name="Ko S.-H."/>
            <person name="Shin Y."/>
            <person name="Lee J.-S."/>
        </authorList>
    </citation>
    <scope>NUCLEOTIDE SEQUENCE</scope>
    <source>
        <strain evidence="1">N237</strain>
    </source>
</reference>
<evidence type="ECO:0000313" key="1">
    <source>
        <dbReference type="EMBL" id="UQX89249.1"/>
    </source>
</evidence>
<evidence type="ECO:0000313" key="2">
    <source>
        <dbReference type="Proteomes" id="UP001056336"/>
    </source>
</evidence>
<accession>A0ABY4R0H0</accession>
<protein>
    <submittedName>
        <fullName evidence="1">Uncharacterized protein</fullName>
    </submittedName>
</protein>
<organism evidence="1 2">
    <name type="scientific">Jatrophihabitans telluris</name>
    <dbReference type="NCBI Taxonomy" id="2038343"/>
    <lineage>
        <taxon>Bacteria</taxon>
        <taxon>Bacillati</taxon>
        <taxon>Actinomycetota</taxon>
        <taxon>Actinomycetes</taxon>
        <taxon>Jatrophihabitantales</taxon>
        <taxon>Jatrophihabitantaceae</taxon>
        <taxon>Jatrophihabitans</taxon>
    </lineage>
</organism>
<dbReference type="Proteomes" id="UP001056336">
    <property type="component" value="Chromosome"/>
</dbReference>
<gene>
    <name evidence="1" type="ORF">M6D93_04405</name>
</gene>
<sequence length="155" mass="17650">MTEDPLLADSSGPRWRVRVMPSRGWRRWFNRTLAQADVATPQGGRYLVRIVRNLPFTQSPLGPFDDLVPQQISLAALVAANVYPRGRTGWSVHVVKPATPWRAERVVFTRRSRDAADVVDRAVGLADAAYRGEKPWESEEIVPLRNSIKRMMNWD</sequence>
<keyword evidence="2" id="KW-1185">Reference proteome</keyword>
<name>A0ABY4R0H0_9ACTN</name>
<dbReference type="RefSeq" id="WP_249773145.1">
    <property type="nucleotide sequence ID" value="NZ_CP097332.1"/>
</dbReference>
<proteinExistence type="predicted"/>
<dbReference type="EMBL" id="CP097332">
    <property type="protein sequence ID" value="UQX89249.1"/>
    <property type="molecule type" value="Genomic_DNA"/>
</dbReference>